<dbReference type="InterPro" id="IPR034904">
    <property type="entry name" value="FSCA_dom_sf"/>
</dbReference>
<evidence type="ECO:0000259" key="1">
    <source>
        <dbReference type="Pfam" id="PF01883"/>
    </source>
</evidence>
<dbReference type="EMBL" id="BRXS01000006">
    <property type="protein sequence ID" value="GLC27705.1"/>
    <property type="molecule type" value="Genomic_DNA"/>
</dbReference>
<dbReference type="InterPro" id="IPR002744">
    <property type="entry name" value="MIP18-like"/>
</dbReference>
<dbReference type="NCBIfam" id="TIGR02159">
    <property type="entry name" value="PA_CoA_Oxy4"/>
    <property type="match status" value="1"/>
</dbReference>
<dbReference type="InterPro" id="IPR056572">
    <property type="entry name" value="Zn_ribbon_PaaD"/>
</dbReference>
<dbReference type="PANTHER" id="PTHR42831:SF3">
    <property type="entry name" value="1,2-PHENYLACETYL-COA EPOXIDASE, SUBUNIT D-RELATED"/>
    <property type="match status" value="1"/>
</dbReference>
<accession>A0AA37QJM3</accession>
<feature type="domain" description="MIP18 family-like" evidence="1">
    <location>
        <begin position="46"/>
        <end position="111"/>
    </location>
</feature>
<protein>
    <submittedName>
        <fullName evidence="3">Phenylacetic acid degradation protein PaaD</fullName>
    </submittedName>
</protein>
<organism evidence="3 4">
    <name type="scientific">Roseisolibacter agri</name>
    <dbReference type="NCBI Taxonomy" id="2014610"/>
    <lineage>
        <taxon>Bacteria</taxon>
        <taxon>Pseudomonadati</taxon>
        <taxon>Gemmatimonadota</taxon>
        <taxon>Gemmatimonadia</taxon>
        <taxon>Gemmatimonadales</taxon>
        <taxon>Gemmatimonadaceae</taxon>
        <taxon>Roseisolibacter</taxon>
    </lineage>
</organism>
<evidence type="ECO:0000313" key="3">
    <source>
        <dbReference type="EMBL" id="GLC27705.1"/>
    </source>
</evidence>
<proteinExistence type="predicted"/>
<dbReference type="InterPro" id="IPR011883">
    <property type="entry name" value="PaaD-like"/>
</dbReference>
<dbReference type="Pfam" id="PF23451">
    <property type="entry name" value="Zn_ribbon_PaaD"/>
    <property type="match status" value="1"/>
</dbReference>
<dbReference type="Gene3D" id="3.30.300.130">
    <property type="entry name" value="Fe-S cluster assembly (FSCA)"/>
    <property type="match status" value="1"/>
</dbReference>
<evidence type="ECO:0000259" key="2">
    <source>
        <dbReference type="Pfam" id="PF23451"/>
    </source>
</evidence>
<evidence type="ECO:0000313" key="4">
    <source>
        <dbReference type="Proteomes" id="UP001161325"/>
    </source>
</evidence>
<dbReference type="PANTHER" id="PTHR42831">
    <property type="entry name" value="FE-S PROTEIN MATURATION AUXILIARY FACTOR YITW"/>
    <property type="match status" value="1"/>
</dbReference>
<gene>
    <name evidence="3" type="primary">paaD</name>
    <name evidence="3" type="ORF">rosag_42180</name>
</gene>
<name>A0AA37QJM3_9BACT</name>
<sequence>MVDRRRPGAALDPAALARALGDGWEPESLDVPSDSPEIPPQPLTADAVWAALHEVPDPEVPVVSVVELGIVRDVRIDGDALTVVITPTYSGCPAMREIERDVLAALRACGWASARVVTTYSPAWTTDWMSDATREKLRAYGIAPPGAGRAAAGETLVTLRRRGTAPERVPCPFCGSHDTALRSAFGSTACKALHFCNACRQPFEEFKPI</sequence>
<dbReference type="AlphaFoldDB" id="A0AA37QJM3"/>
<comment type="caution">
    <text evidence="3">The sequence shown here is derived from an EMBL/GenBank/DDBJ whole genome shotgun (WGS) entry which is preliminary data.</text>
</comment>
<dbReference type="SUPFAM" id="SSF117916">
    <property type="entry name" value="Fe-S cluster assembly (FSCA) domain-like"/>
    <property type="match status" value="1"/>
</dbReference>
<reference evidence="3" key="1">
    <citation type="submission" date="2022-08" db="EMBL/GenBank/DDBJ databases">
        <title>Draft genome sequencing of Roseisolibacter agri AW1220.</title>
        <authorList>
            <person name="Tobiishi Y."/>
            <person name="Tonouchi A."/>
        </authorList>
    </citation>
    <scope>NUCLEOTIDE SEQUENCE</scope>
    <source>
        <strain evidence="3">AW1220</strain>
    </source>
</reference>
<feature type="domain" description="PaaD zinc beta ribbon" evidence="2">
    <location>
        <begin position="163"/>
        <end position="207"/>
    </location>
</feature>
<dbReference type="Proteomes" id="UP001161325">
    <property type="component" value="Unassembled WGS sequence"/>
</dbReference>
<dbReference type="InterPro" id="IPR052339">
    <property type="entry name" value="Fe-S_Maturation_MIP18"/>
</dbReference>
<dbReference type="Pfam" id="PF01883">
    <property type="entry name" value="FeS_assembly_P"/>
    <property type="match status" value="1"/>
</dbReference>
<keyword evidence="4" id="KW-1185">Reference proteome</keyword>